<evidence type="ECO:0000256" key="3">
    <source>
        <dbReference type="ARBA" id="ARBA00012438"/>
    </source>
</evidence>
<dbReference type="EMBL" id="NRSD01000024">
    <property type="protein sequence ID" value="MBK1646395.1"/>
    <property type="molecule type" value="Genomic_DNA"/>
</dbReference>
<dbReference type="Pfam" id="PF00072">
    <property type="entry name" value="Response_reg"/>
    <property type="match status" value="1"/>
</dbReference>
<dbReference type="CDD" id="cd17546">
    <property type="entry name" value="REC_hyHK_CKI1_RcsC-like"/>
    <property type="match status" value="1"/>
</dbReference>
<evidence type="ECO:0000256" key="11">
    <source>
        <dbReference type="ARBA" id="ARBA00022989"/>
    </source>
</evidence>
<evidence type="ECO:0000259" key="19">
    <source>
        <dbReference type="PROSITE" id="PS50110"/>
    </source>
</evidence>
<dbReference type="PROSITE" id="PS50110">
    <property type="entry name" value="RESPONSE_REGULATORY"/>
    <property type="match status" value="1"/>
</dbReference>
<dbReference type="EC" id="2.7.13.3" evidence="3"/>
<accession>A0A9X0WL51</accession>
<dbReference type="InterPro" id="IPR036641">
    <property type="entry name" value="HPT_dom_sf"/>
</dbReference>
<dbReference type="Pfam" id="PF08448">
    <property type="entry name" value="PAS_4"/>
    <property type="match status" value="2"/>
</dbReference>
<sequence>MQACDAILAPPANLLSRAFGPFLHYRRSADGQLGMTGDIAILTGYPAERFSGAEALTLDDLMLPVDRKRTDRLIANQLKQDGRYRVQFRIRKADGTEAWIRDTGQQDNHEGASQRVGVWVDITAERQASQQVARLRQQQELTTSLLQALTQGADTHFLVADGDGQILLVNAAWLAYETVKGSGRGTESAWLEHNLYQLIADIDDPALGGQAFAERVQRVQDGAEDQVQLEVRDPLAWDTRWFLVTARRLQGELAGVLISRKDVSALKQAELQVLEQSTFLNSILESSKHLGILALNSEFRVALFNPAAAALFSVPKAEVVGRPFEVLQTRLPLLPPGVAAIETAEESTWEVNGLPHNADAVFENQITRVLAADGSRLGTLFTTRDVTDARLYTRRMEQLNEELESKVRERTRDLEYSRASLETAQCIASVGSWDWDLTTDAVTWSPNVYDIFGLVSEQFLPARDSLYDLIHADDRAEVFAAVIGLSQERPRCELQYRIIRADLRERVVRAIAQLFCAADGTPQRILGTLQDITDQVRLMDALRAAKEAAEQASHAKSTFLANMSHEIRTPMNAIIGMSELLMETKLDRQQAKLLRSVTTAAKSLMTILNDILDVSKLESGKMEIERLPFNPLALAQEVVQLVAVHAQRKGLDLHLRLSDDLPACVRGDPSKLRQVLLNLLGNAVKFTEQGSITLAIHPGQDEWVWHFSVIDTGIGISQDHIGRIFERFSQADQSTTRRFGGTGLGTAISKAMIETLGGSIWVDSEEGVGSNFQFAVTLPPAVGECESREQNKREDGLWTRPLKILLVEDNSLNQELITLRLGQRRHEIIVANNGLEGVEQFQRGGIDLILMDVHMPAMDGLEAMRVIRGLEAEQGGHIPIVVLSASILEEDRARCMAAGADEFAWKPIEFTDLYDKIARFFPSYKAAPRPEESAQPTGIEQLPCTLIDVQAGLALWLDAGVYRKALLRFGQDYSDCVARIQAIVDAGDPVQGVELMHALKGVAGNLGIQRLVTLGDAFEQVFKAGARPAPAQIAELADAMRSFETDLQLLTTAWNDATQAPDARAPAAPPSSDLSAALTALDRLLAALAQSDLDDEATEILREFLEPERFQPLEEALDSFELGQAAALARALKTHLTLTE</sequence>
<dbReference type="InterPro" id="IPR013656">
    <property type="entry name" value="PAS_4"/>
</dbReference>
<keyword evidence="10" id="KW-0067">ATP-binding</keyword>
<evidence type="ECO:0000256" key="1">
    <source>
        <dbReference type="ARBA" id="ARBA00000085"/>
    </source>
</evidence>
<dbReference type="SMART" id="SM00086">
    <property type="entry name" value="PAC"/>
    <property type="match status" value="2"/>
</dbReference>
<dbReference type="CDD" id="cd16922">
    <property type="entry name" value="HATPase_EvgS-ArcB-TorS-like"/>
    <property type="match status" value="1"/>
</dbReference>
<evidence type="ECO:0000256" key="6">
    <source>
        <dbReference type="ARBA" id="ARBA00022679"/>
    </source>
</evidence>
<evidence type="ECO:0000256" key="10">
    <source>
        <dbReference type="ARBA" id="ARBA00022840"/>
    </source>
</evidence>
<dbReference type="Gene3D" id="3.30.450.20">
    <property type="entry name" value="PAS domain"/>
    <property type="match status" value="4"/>
</dbReference>
<dbReference type="GO" id="GO:0000155">
    <property type="term" value="F:phosphorelay sensor kinase activity"/>
    <property type="evidence" value="ECO:0007669"/>
    <property type="project" value="InterPro"/>
</dbReference>
<dbReference type="GO" id="GO:0005524">
    <property type="term" value="F:ATP binding"/>
    <property type="evidence" value="ECO:0007669"/>
    <property type="project" value="UniProtKB-KW"/>
</dbReference>
<dbReference type="PROSITE" id="PS50894">
    <property type="entry name" value="HPT"/>
    <property type="match status" value="1"/>
</dbReference>
<dbReference type="Proteomes" id="UP001138802">
    <property type="component" value="Unassembled WGS sequence"/>
</dbReference>
<dbReference type="InterPro" id="IPR003594">
    <property type="entry name" value="HATPase_dom"/>
</dbReference>
<dbReference type="InterPro" id="IPR036097">
    <property type="entry name" value="HisK_dim/P_sf"/>
</dbReference>
<evidence type="ECO:0000256" key="5">
    <source>
        <dbReference type="ARBA" id="ARBA00022553"/>
    </source>
</evidence>
<keyword evidence="12" id="KW-0902">Two-component regulatory system</keyword>
<dbReference type="PROSITE" id="PS50113">
    <property type="entry name" value="PAC"/>
    <property type="match status" value="2"/>
</dbReference>
<feature type="domain" description="PAC" evidence="21">
    <location>
        <begin position="84"/>
        <end position="134"/>
    </location>
</feature>
<dbReference type="InterPro" id="IPR004358">
    <property type="entry name" value="Sig_transdc_His_kin-like_C"/>
</dbReference>
<dbReference type="PRINTS" id="PR00344">
    <property type="entry name" value="BCTRLSENSOR"/>
</dbReference>
<dbReference type="Pfam" id="PF00512">
    <property type="entry name" value="HisKA"/>
    <property type="match status" value="1"/>
</dbReference>
<dbReference type="SMART" id="SM00387">
    <property type="entry name" value="HATPase_c"/>
    <property type="match status" value="1"/>
</dbReference>
<evidence type="ECO:0000259" key="22">
    <source>
        <dbReference type="PROSITE" id="PS50894"/>
    </source>
</evidence>
<name>A0A9X0WL51_9GAMM</name>
<keyword evidence="6" id="KW-0808">Transferase</keyword>
<dbReference type="Gene3D" id="3.40.50.2300">
    <property type="match status" value="1"/>
</dbReference>
<comment type="subcellular location">
    <subcellularLocation>
        <location evidence="2">Cell membrane</location>
        <topology evidence="2">Multi-pass membrane protein</topology>
    </subcellularLocation>
</comment>
<feature type="domain" description="Response regulatory" evidence="19">
    <location>
        <begin position="803"/>
        <end position="921"/>
    </location>
</feature>
<dbReference type="InterPro" id="IPR011006">
    <property type="entry name" value="CheY-like_superfamily"/>
</dbReference>
<dbReference type="SMART" id="SM00448">
    <property type="entry name" value="REC"/>
    <property type="match status" value="1"/>
</dbReference>
<dbReference type="SUPFAM" id="SSF55874">
    <property type="entry name" value="ATPase domain of HSP90 chaperone/DNA topoisomerase II/histidine kinase"/>
    <property type="match status" value="1"/>
</dbReference>
<feature type="modified residue" description="Phosphohistidine" evidence="16">
    <location>
        <position position="997"/>
    </location>
</feature>
<evidence type="ECO:0000256" key="13">
    <source>
        <dbReference type="ARBA" id="ARBA00023136"/>
    </source>
</evidence>
<keyword evidence="24" id="KW-1185">Reference proteome</keyword>
<gene>
    <name evidence="23" type="ORF">CKO25_17435</name>
</gene>
<dbReference type="InterPro" id="IPR005467">
    <property type="entry name" value="His_kinase_dom"/>
</dbReference>
<dbReference type="InterPro" id="IPR003661">
    <property type="entry name" value="HisK_dim/P_dom"/>
</dbReference>
<dbReference type="InterPro" id="IPR035965">
    <property type="entry name" value="PAS-like_dom_sf"/>
</dbReference>
<feature type="domain" description="Histidine kinase" evidence="18">
    <location>
        <begin position="562"/>
        <end position="780"/>
    </location>
</feature>
<dbReference type="AlphaFoldDB" id="A0A9X0WL51"/>
<dbReference type="Gene3D" id="2.10.70.100">
    <property type="match status" value="1"/>
</dbReference>
<keyword evidence="9" id="KW-0418">Kinase</keyword>
<dbReference type="Pfam" id="PF02518">
    <property type="entry name" value="HATPase_c"/>
    <property type="match status" value="1"/>
</dbReference>
<evidence type="ECO:0000259" key="21">
    <source>
        <dbReference type="PROSITE" id="PS50113"/>
    </source>
</evidence>
<evidence type="ECO:0000313" key="24">
    <source>
        <dbReference type="Proteomes" id="UP001138802"/>
    </source>
</evidence>
<dbReference type="InterPro" id="IPR008207">
    <property type="entry name" value="Sig_transdc_His_kin_Hpt_dom"/>
</dbReference>
<dbReference type="InterPro" id="IPR000014">
    <property type="entry name" value="PAS"/>
</dbReference>
<protein>
    <recommendedName>
        <fullName evidence="15">Sensory/regulatory protein RpfC</fullName>
        <ecNumber evidence="3">2.7.13.3</ecNumber>
    </recommendedName>
</protein>
<dbReference type="PANTHER" id="PTHR45339:SF1">
    <property type="entry name" value="HYBRID SIGNAL TRANSDUCTION HISTIDINE KINASE J"/>
    <property type="match status" value="1"/>
</dbReference>
<evidence type="ECO:0000256" key="16">
    <source>
        <dbReference type="PROSITE-ProRule" id="PRU00110"/>
    </source>
</evidence>
<dbReference type="SUPFAM" id="SSF47226">
    <property type="entry name" value="Histidine-containing phosphotransfer domain, HPT domain"/>
    <property type="match status" value="1"/>
</dbReference>
<evidence type="ECO:0000259" key="18">
    <source>
        <dbReference type="PROSITE" id="PS50109"/>
    </source>
</evidence>
<evidence type="ECO:0000313" key="23">
    <source>
        <dbReference type="EMBL" id="MBK1646395.1"/>
    </source>
</evidence>
<feature type="modified residue" description="4-aspartylphosphate" evidence="17">
    <location>
        <position position="852"/>
    </location>
</feature>
<dbReference type="CDD" id="cd00130">
    <property type="entry name" value="PAS"/>
    <property type="match status" value="1"/>
</dbReference>
<feature type="domain" description="PAC" evidence="21">
    <location>
        <begin position="492"/>
        <end position="544"/>
    </location>
</feature>
<evidence type="ECO:0000259" key="20">
    <source>
        <dbReference type="PROSITE" id="PS50112"/>
    </source>
</evidence>
<dbReference type="Gene3D" id="1.20.120.160">
    <property type="entry name" value="HPT domain"/>
    <property type="match status" value="1"/>
</dbReference>
<organism evidence="23 24">
    <name type="scientific">Thiocapsa imhoffii</name>
    <dbReference type="NCBI Taxonomy" id="382777"/>
    <lineage>
        <taxon>Bacteria</taxon>
        <taxon>Pseudomonadati</taxon>
        <taxon>Pseudomonadota</taxon>
        <taxon>Gammaproteobacteria</taxon>
        <taxon>Chromatiales</taxon>
        <taxon>Chromatiaceae</taxon>
        <taxon>Thiocapsa</taxon>
    </lineage>
</organism>
<dbReference type="SMART" id="SM00388">
    <property type="entry name" value="HisKA"/>
    <property type="match status" value="1"/>
</dbReference>
<dbReference type="SUPFAM" id="SSF47384">
    <property type="entry name" value="Homodimeric domain of signal transducing histidine kinase"/>
    <property type="match status" value="1"/>
</dbReference>
<dbReference type="InterPro" id="IPR001610">
    <property type="entry name" value="PAC"/>
</dbReference>
<dbReference type="PROSITE" id="PS50109">
    <property type="entry name" value="HIS_KIN"/>
    <property type="match status" value="1"/>
</dbReference>
<dbReference type="InterPro" id="IPR013655">
    <property type="entry name" value="PAS_fold_3"/>
</dbReference>
<comment type="catalytic activity">
    <reaction evidence="1">
        <text>ATP + protein L-histidine = ADP + protein N-phospho-L-histidine.</text>
        <dbReference type="EC" id="2.7.13.3"/>
    </reaction>
</comment>
<dbReference type="Pfam" id="PF01627">
    <property type="entry name" value="Hpt"/>
    <property type="match status" value="1"/>
</dbReference>
<proteinExistence type="predicted"/>
<dbReference type="GO" id="GO:0005886">
    <property type="term" value="C:plasma membrane"/>
    <property type="evidence" value="ECO:0007669"/>
    <property type="project" value="UniProtKB-SubCell"/>
</dbReference>
<evidence type="ECO:0000256" key="2">
    <source>
        <dbReference type="ARBA" id="ARBA00004651"/>
    </source>
</evidence>
<comment type="subunit">
    <text evidence="14">At low DSF concentrations, interacts with RpfF.</text>
</comment>
<keyword evidence="8" id="KW-0547">Nucleotide-binding</keyword>
<dbReference type="InterPro" id="IPR000700">
    <property type="entry name" value="PAS-assoc_C"/>
</dbReference>
<evidence type="ECO:0000256" key="14">
    <source>
        <dbReference type="ARBA" id="ARBA00064003"/>
    </source>
</evidence>
<dbReference type="PANTHER" id="PTHR45339">
    <property type="entry name" value="HYBRID SIGNAL TRANSDUCTION HISTIDINE KINASE J"/>
    <property type="match status" value="1"/>
</dbReference>
<keyword evidence="13" id="KW-0472">Membrane</keyword>
<feature type="domain" description="PAS" evidence="20">
    <location>
        <begin position="276"/>
        <end position="322"/>
    </location>
</feature>
<dbReference type="Pfam" id="PF08447">
    <property type="entry name" value="PAS_3"/>
    <property type="match status" value="2"/>
</dbReference>
<keyword evidence="11" id="KW-1133">Transmembrane helix</keyword>
<dbReference type="InterPro" id="IPR001789">
    <property type="entry name" value="Sig_transdc_resp-reg_receiver"/>
</dbReference>
<dbReference type="PROSITE" id="PS50112">
    <property type="entry name" value="PAS"/>
    <property type="match status" value="1"/>
</dbReference>
<dbReference type="CDD" id="cd00082">
    <property type="entry name" value="HisKA"/>
    <property type="match status" value="1"/>
</dbReference>
<reference evidence="23 24" key="1">
    <citation type="journal article" date="2020" name="Microorganisms">
        <title>Osmotic Adaptation and Compatible Solute Biosynthesis of Phototrophic Bacteria as Revealed from Genome Analyses.</title>
        <authorList>
            <person name="Imhoff J.F."/>
            <person name="Rahn T."/>
            <person name="Kunzel S."/>
            <person name="Keller A."/>
            <person name="Neulinger S.C."/>
        </authorList>
    </citation>
    <scope>NUCLEOTIDE SEQUENCE [LARGE SCALE GENOMIC DNA]</scope>
    <source>
        <strain evidence="23 24">DSM 21303</strain>
    </source>
</reference>
<keyword evidence="5 17" id="KW-0597">Phosphoprotein</keyword>
<dbReference type="FunFam" id="1.10.287.130:FF:000002">
    <property type="entry name" value="Two-component osmosensing histidine kinase"/>
    <property type="match status" value="1"/>
</dbReference>
<evidence type="ECO:0000256" key="9">
    <source>
        <dbReference type="ARBA" id="ARBA00022777"/>
    </source>
</evidence>
<evidence type="ECO:0000256" key="8">
    <source>
        <dbReference type="ARBA" id="ARBA00022741"/>
    </source>
</evidence>
<dbReference type="SUPFAM" id="SSF55785">
    <property type="entry name" value="PYP-like sensor domain (PAS domain)"/>
    <property type="match status" value="3"/>
</dbReference>
<evidence type="ECO:0000256" key="7">
    <source>
        <dbReference type="ARBA" id="ARBA00022692"/>
    </source>
</evidence>
<dbReference type="FunFam" id="3.30.565.10:FF:000010">
    <property type="entry name" value="Sensor histidine kinase RcsC"/>
    <property type="match status" value="1"/>
</dbReference>
<evidence type="ECO:0000256" key="17">
    <source>
        <dbReference type="PROSITE-ProRule" id="PRU00169"/>
    </source>
</evidence>
<evidence type="ECO:0000256" key="4">
    <source>
        <dbReference type="ARBA" id="ARBA00022475"/>
    </source>
</evidence>
<dbReference type="Gene3D" id="1.10.287.130">
    <property type="match status" value="1"/>
</dbReference>
<dbReference type="SUPFAM" id="SSF52172">
    <property type="entry name" value="CheY-like"/>
    <property type="match status" value="1"/>
</dbReference>
<evidence type="ECO:0000256" key="15">
    <source>
        <dbReference type="ARBA" id="ARBA00068150"/>
    </source>
</evidence>
<dbReference type="SMART" id="SM00091">
    <property type="entry name" value="PAS"/>
    <property type="match status" value="3"/>
</dbReference>
<keyword evidence="4" id="KW-1003">Cell membrane</keyword>
<feature type="domain" description="HPt" evidence="22">
    <location>
        <begin position="958"/>
        <end position="1054"/>
    </location>
</feature>
<dbReference type="InterPro" id="IPR036890">
    <property type="entry name" value="HATPase_C_sf"/>
</dbReference>
<keyword evidence="7" id="KW-0812">Transmembrane</keyword>
<dbReference type="RefSeq" id="WP_200389207.1">
    <property type="nucleotide sequence ID" value="NZ_NRSD01000024.1"/>
</dbReference>
<dbReference type="Gene3D" id="3.30.565.10">
    <property type="entry name" value="Histidine kinase-like ATPase, C-terminal domain"/>
    <property type="match status" value="1"/>
</dbReference>
<comment type="caution">
    <text evidence="23">The sequence shown here is derived from an EMBL/GenBank/DDBJ whole genome shotgun (WGS) entry which is preliminary data.</text>
</comment>
<evidence type="ECO:0000256" key="12">
    <source>
        <dbReference type="ARBA" id="ARBA00023012"/>
    </source>
</evidence>